<evidence type="ECO:0000313" key="5">
    <source>
        <dbReference type="Proteomes" id="UP000235786"/>
    </source>
</evidence>
<dbReference type="OrthoDB" id="436496at2759"/>
<evidence type="ECO:0000256" key="1">
    <source>
        <dbReference type="ARBA" id="ARBA00023002"/>
    </source>
</evidence>
<dbReference type="STRING" id="1149755.A0A2J6R7J8"/>
<keyword evidence="2" id="KW-0520">NAD</keyword>
<dbReference type="Gene3D" id="2.40.30.10">
    <property type="entry name" value="Translation factors"/>
    <property type="match status" value="1"/>
</dbReference>
<dbReference type="InterPro" id="IPR052128">
    <property type="entry name" value="Oxidoreductase_NAD-binding"/>
</dbReference>
<reference evidence="4 5" key="1">
    <citation type="submission" date="2016-04" db="EMBL/GenBank/DDBJ databases">
        <title>A degradative enzymes factory behind the ericoid mycorrhizal symbiosis.</title>
        <authorList>
            <consortium name="DOE Joint Genome Institute"/>
            <person name="Martino E."/>
            <person name="Morin E."/>
            <person name="Grelet G."/>
            <person name="Kuo A."/>
            <person name="Kohler A."/>
            <person name="Daghino S."/>
            <person name="Barry K."/>
            <person name="Choi C."/>
            <person name="Cichocki N."/>
            <person name="Clum A."/>
            <person name="Copeland A."/>
            <person name="Hainaut M."/>
            <person name="Haridas S."/>
            <person name="Labutti K."/>
            <person name="Lindquist E."/>
            <person name="Lipzen A."/>
            <person name="Khouja H.-R."/>
            <person name="Murat C."/>
            <person name="Ohm R."/>
            <person name="Olson A."/>
            <person name="Spatafora J."/>
            <person name="Veneault-Fourrey C."/>
            <person name="Henrissat B."/>
            <person name="Grigoriev I."/>
            <person name="Martin F."/>
            <person name="Perotto S."/>
        </authorList>
    </citation>
    <scope>NUCLEOTIDE SEQUENCE [LARGE SCALE GENOMIC DNA]</scope>
    <source>
        <strain evidence="4 5">F</strain>
    </source>
</reference>
<dbReference type="Gene3D" id="3.40.50.80">
    <property type="entry name" value="Nucleotide-binding domain of ferredoxin-NADP reductase (FNR) module"/>
    <property type="match status" value="1"/>
</dbReference>
<dbReference type="GO" id="GO:0016491">
    <property type="term" value="F:oxidoreductase activity"/>
    <property type="evidence" value="ECO:0007669"/>
    <property type="project" value="UniProtKB-KW"/>
</dbReference>
<evidence type="ECO:0000259" key="3">
    <source>
        <dbReference type="PROSITE" id="PS51384"/>
    </source>
</evidence>
<dbReference type="InterPro" id="IPR017927">
    <property type="entry name" value="FAD-bd_FR_type"/>
</dbReference>
<gene>
    <name evidence="4" type="ORF">L207DRAFT_517621</name>
</gene>
<sequence length="298" mass="33067">MSTKTAKQPLSHLERTAAEPRDDNLHRVTLAHISRVNSTIRLFRLSPILEQGRKPITFLPGQWLDVHVPGIHKAGGFTITSPPSLLRPPTSYLELAIQKSPLNPPAAWLWQDEESILEKELQVRVGGSFVWPPPMPVNEVKIVVFVAGGVGINPLMSIVSHLEQKKREDGNLGFEVKFLYTTRDLGSNSKPSEILFLERLVSVFENLGSEGQFELFLTSGGVEGKDGSGRIMIGDKDIAAKRRRIHDTDILDSLGPVEGRKGTVCYICGIPLMTDEFVEKAKKADGVEEANVLSEKWW</sequence>
<keyword evidence="1" id="KW-0560">Oxidoreductase</keyword>
<dbReference type="AlphaFoldDB" id="A0A2J6R7J8"/>
<organism evidence="4 5">
    <name type="scientific">Hyaloscypha variabilis (strain UAMH 11265 / GT02V1 / F)</name>
    <name type="common">Meliniomyces variabilis</name>
    <dbReference type="NCBI Taxonomy" id="1149755"/>
    <lineage>
        <taxon>Eukaryota</taxon>
        <taxon>Fungi</taxon>
        <taxon>Dikarya</taxon>
        <taxon>Ascomycota</taxon>
        <taxon>Pezizomycotina</taxon>
        <taxon>Leotiomycetes</taxon>
        <taxon>Helotiales</taxon>
        <taxon>Hyaloscyphaceae</taxon>
        <taxon>Hyaloscypha</taxon>
        <taxon>Hyaloscypha variabilis</taxon>
    </lineage>
</organism>
<dbReference type="SUPFAM" id="SSF63380">
    <property type="entry name" value="Riboflavin synthase domain-like"/>
    <property type="match status" value="1"/>
</dbReference>
<dbReference type="CDD" id="cd00322">
    <property type="entry name" value="FNR_like"/>
    <property type="match status" value="1"/>
</dbReference>
<accession>A0A2J6R7J8</accession>
<dbReference type="PROSITE" id="PS51384">
    <property type="entry name" value="FAD_FR"/>
    <property type="match status" value="1"/>
</dbReference>
<dbReference type="PANTHER" id="PTHR46505">
    <property type="entry name" value="OXIDOREDUCTASE NAD-BINDING DOMAIN-CONTAINING PROTEIN 1"/>
    <property type="match status" value="1"/>
</dbReference>
<protein>
    <recommendedName>
        <fullName evidence="3">FAD-binding FR-type domain-containing protein</fullName>
    </recommendedName>
</protein>
<dbReference type="SUPFAM" id="SSF52343">
    <property type="entry name" value="Ferredoxin reductase-like, C-terminal NADP-linked domain"/>
    <property type="match status" value="1"/>
</dbReference>
<evidence type="ECO:0000313" key="4">
    <source>
        <dbReference type="EMBL" id="PMD34493.1"/>
    </source>
</evidence>
<keyword evidence="5" id="KW-1185">Reference proteome</keyword>
<name>A0A2J6R7J8_HYAVF</name>
<dbReference type="InterPro" id="IPR017938">
    <property type="entry name" value="Riboflavin_synthase-like_b-brl"/>
</dbReference>
<dbReference type="PANTHER" id="PTHR46505:SF1">
    <property type="entry name" value="OXIDOREDUCTASE NAD-BINDING DOMAIN-CONTAINING PROTEIN 1"/>
    <property type="match status" value="1"/>
</dbReference>
<proteinExistence type="predicted"/>
<evidence type="ECO:0000256" key="2">
    <source>
        <dbReference type="ARBA" id="ARBA00023027"/>
    </source>
</evidence>
<feature type="domain" description="FAD-binding FR-type" evidence="3">
    <location>
        <begin position="23"/>
        <end position="132"/>
    </location>
</feature>
<dbReference type="InterPro" id="IPR039261">
    <property type="entry name" value="FNR_nucleotide-bd"/>
</dbReference>
<dbReference type="EMBL" id="KZ613954">
    <property type="protein sequence ID" value="PMD34493.1"/>
    <property type="molecule type" value="Genomic_DNA"/>
</dbReference>
<dbReference type="Proteomes" id="UP000235786">
    <property type="component" value="Unassembled WGS sequence"/>
</dbReference>
<dbReference type="GO" id="GO:0005739">
    <property type="term" value="C:mitochondrion"/>
    <property type="evidence" value="ECO:0007669"/>
    <property type="project" value="TreeGrafter"/>
</dbReference>